<keyword evidence="2 3" id="KW-0378">Hydrolase</keyword>
<dbReference type="InterPro" id="IPR019819">
    <property type="entry name" value="Carboxylesterase_B_CS"/>
</dbReference>
<protein>
    <recommendedName>
        <fullName evidence="3">Carboxylic ester hydrolase</fullName>
        <ecNumber evidence="3">3.1.1.-</ecNumber>
    </recommendedName>
</protein>
<dbReference type="EC" id="3.1.1.-" evidence="3"/>
<comment type="similarity">
    <text evidence="1 3">Belongs to the type-B carboxylesterase/lipase family.</text>
</comment>
<dbReference type="Pfam" id="PF00135">
    <property type="entry name" value="COesterase"/>
    <property type="match status" value="1"/>
</dbReference>
<dbReference type="SUPFAM" id="SSF53474">
    <property type="entry name" value="alpha/beta-Hydrolases"/>
    <property type="match status" value="1"/>
</dbReference>
<evidence type="ECO:0000256" key="1">
    <source>
        <dbReference type="ARBA" id="ARBA00005964"/>
    </source>
</evidence>
<sequence length="511" mass="54877">MSGSNTRVTIADGVVEGVSHAGLHSWRGIPYAAPPMGERRFRAPEPAVGWQGVRHCHSFRNAAPQHPRYTTIGIGKRQPISEDCLTLNVVAPEERSGPLPVMVFIHGGAYILGSSLVYRGDSLVRAGGVVYVSINYRLGPLGYLDLSGLSSETRTFDNNLGLRDQVAALEWVHRNIAAFGGDPDNVTIFGESAGGNAVTTLLATPAAEGLFAKAIAQSSAPALTVPNDWAQEFAKTYVEILGETHDDPVAALHTATPGELGRAGQSLTRRISDIAPGALPYGPSVDGSYLPLDPIEAARTGRTHPVPLIIGSNRVEANLFAKVFDVLPTSPKAIERLFVATDPEVKTQVTGAYDGYPSAQACREIAGDMIFWAPSVQIAEGHGAHAPTYMYRYDYATRILDWSGFGATHATELLAVFGAFDSRIGSALTLAGDRRAARRVTRQVQGDWVAFARTGAPRPGWDPYTADDRTVRVIDDPIRTERDPSRARRIAWEGFRGYSEVPLGGGVPGQE</sequence>
<dbReference type="PROSITE" id="PS00941">
    <property type="entry name" value="CARBOXYLESTERASE_B_2"/>
    <property type="match status" value="1"/>
</dbReference>
<evidence type="ECO:0000313" key="6">
    <source>
        <dbReference type="Proteomes" id="UP001206895"/>
    </source>
</evidence>
<gene>
    <name evidence="5" type="ORF">LX13_002562</name>
</gene>
<feature type="domain" description="Carboxylesterase type B" evidence="4">
    <location>
        <begin position="6"/>
        <end position="480"/>
    </location>
</feature>
<accession>A0ABT1HES3</accession>
<dbReference type="PANTHER" id="PTHR11559">
    <property type="entry name" value="CARBOXYLESTERASE"/>
    <property type="match status" value="1"/>
</dbReference>
<dbReference type="PROSITE" id="PS00122">
    <property type="entry name" value="CARBOXYLESTERASE_B_1"/>
    <property type="match status" value="1"/>
</dbReference>
<dbReference type="InterPro" id="IPR029058">
    <property type="entry name" value="AB_hydrolase_fold"/>
</dbReference>
<evidence type="ECO:0000259" key="4">
    <source>
        <dbReference type="Pfam" id="PF00135"/>
    </source>
</evidence>
<dbReference type="Proteomes" id="UP001206895">
    <property type="component" value="Unassembled WGS sequence"/>
</dbReference>
<keyword evidence="6" id="KW-1185">Reference proteome</keyword>
<name>A0ABT1HES3_9NOCA</name>
<comment type="caution">
    <text evidence="5">The sequence shown here is derived from an EMBL/GenBank/DDBJ whole genome shotgun (WGS) entry which is preliminary data.</text>
</comment>
<dbReference type="InterPro" id="IPR019826">
    <property type="entry name" value="Carboxylesterase_B_AS"/>
</dbReference>
<evidence type="ECO:0000256" key="3">
    <source>
        <dbReference type="RuleBase" id="RU361235"/>
    </source>
</evidence>
<dbReference type="RefSeq" id="WP_253661693.1">
    <property type="nucleotide sequence ID" value="NZ_BAAAJQ010000001.1"/>
</dbReference>
<dbReference type="InterPro" id="IPR002018">
    <property type="entry name" value="CarbesteraseB"/>
</dbReference>
<organism evidence="5 6">
    <name type="scientific">Williamsia maris</name>
    <dbReference type="NCBI Taxonomy" id="72806"/>
    <lineage>
        <taxon>Bacteria</taxon>
        <taxon>Bacillati</taxon>
        <taxon>Actinomycetota</taxon>
        <taxon>Actinomycetes</taxon>
        <taxon>Mycobacteriales</taxon>
        <taxon>Nocardiaceae</taxon>
        <taxon>Williamsia</taxon>
    </lineage>
</organism>
<evidence type="ECO:0000256" key="2">
    <source>
        <dbReference type="ARBA" id="ARBA00022801"/>
    </source>
</evidence>
<dbReference type="EMBL" id="JAMTCJ010000002">
    <property type="protein sequence ID" value="MCP2176743.1"/>
    <property type="molecule type" value="Genomic_DNA"/>
</dbReference>
<proteinExistence type="inferred from homology"/>
<dbReference type="Gene3D" id="3.40.50.1820">
    <property type="entry name" value="alpha/beta hydrolase"/>
    <property type="match status" value="1"/>
</dbReference>
<reference evidence="5 6" key="1">
    <citation type="submission" date="2022-06" db="EMBL/GenBank/DDBJ databases">
        <title>Genomic Encyclopedia of Archaeal and Bacterial Type Strains, Phase II (KMG-II): from individual species to whole genera.</title>
        <authorList>
            <person name="Goeker M."/>
        </authorList>
    </citation>
    <scope>NUCLEOTIDE SEQUENCE [LARGE SCALE GENOMIC DNA]</scope>
    <source>
        <strain evidence="5 6">DSM 44693</strain>
    </source>
</reference>
<dbReference type="InterPro" id="IPR050309">
    <property type="entry name" value="Type-B_Carboxylest/Lipase"/>
</dbReference>
<evidence type="ECO:0000313" key="5">
    <source>
        <dbReference type="EMBL" id="MCP2176743.1"/>
    </source>
</evidence>